<dbReference type="Proteomes" id="UP000814128">
    <property type="component" value="Unassembled WGS sequence"/>
</dbReference>
<evidence type="ECO:0000313" key="2">
    <source>
        <dbReference type="Proteomes" id="UP000814128"/>
    </source>
</evidence>
<gene>
    <name evidence="1" type="ORF">K488DRAFT_74210</name>
</gene>
<name>A0ACB8Q834_9AGAM</name>
<sequence length="242" mass="27636">MTLDDLLRQAAAPPYALTFDHARHGHFGTFTHFRIEANRIFITASDGCADRQARAHPGDLVTSPATGRKVRSTLERLDFDSEESEKWRLSLGKFIGTIMFGKRNTAGQYDWLLANFPDHYTLWVRKTQHPPIYNREKKPRQDIYLHGAPVSVTNSFRSPEEFARHAMWLMDGQPRDEEGHTRCVCKYCKRDGKHRLGDQKIVTGELSSLRKAILRGQPRRSESGGDKAEMGSRSDPVEREGK</sequence>
<organism evidence="1 2">
    <name type="scientific">Vararia minispora EC-137</name>
    <dbReference type="NCBI Taxonomy" id="1314806"/>
    <lineage>
        <taxon>Eukaryota</taxon>
        <taxon>Fungi</taxon>
        <taxon>Dikarya</taxon>
        <taxon>Basidiomycota</taxon>
        <taxon>Agaricomycotina</taxon>
        <taxon>Agaricomycetes</taxon>
        <taxon>Russulales</taxon>
        <taxon>Lachnocladiaceae</taxon>
        <taxon>Vararia</taxon>
    </lineage>
</organism>
<reference evidence="1" key="1">
    <citation type="submission" date="2021-02" db="EMBL/GenBank/DDBJ databases">
        <authorList>
            <consortium name="DOE Joint Genome Institute"/>
            <person name="Ahrendt S."/>
            <person name="Looney B.P."/>
            <person name="Miyauchi S."/>
            <person name="Morin E."/>
            <person name="Drula E."/>
            <person name="Courty P.E."/>
            <person name="Chicoki N."/>
            <person name="Fauchery L."/>
            <person name="Kohler A."/>
            <person name="Kuo A."/>
            <person name="Labutti K."/>
            <person name="Pangilinan J."/>
            <person name="Lipzen A."/>
            <person name="Riley R."/>
            <person name="Andreopoulos W."/>
            <person name="He G."/>
            <person name="Johnson J."/>
            <person name="Barry K.W."/>
            <person name="Grigoriev I.V."/>
            <person name="Nagy L."/>
            <person name="Hibbett D."/>
            <person name="Henrissat B."/>
            <person name="Matheny P.B."/>
            <person name="Labbe J."/>
            <person name="Martin F."/>
        </authorList>
    </citation>
    <scope>NUCLEOTIDE SEQUENCE</scope>
    <source>
        <strain evidence="1">EC-137</strain>
    </source>
</reference>
<dbReference type="EMBL" id="MU273826">
    <property type="protein sequence ID" value="KAI0027869.1"/>
    <property type="molecule type" value="Genomic_DNA"/>
</dbReference>
<accession>A0ACB8Q834</accession>
<reference evidence="1" key="2">
    <citation type="journal article" date="2022" name="New Phytol.">
        <title>Evolutionary transition to the ectomycorrhizal habit in the genomes of a hyperdiverse lineage of mushroom-forming fungi.</title>
        <authorList>
            <person name="Looney B."/>
            <person name="Miyauchi S."/>
            <person name="Morin E."/>
            <person name="Drula E."/>
            <person name="Courty P.E."/>
            <person name="Kohler A."/>
            <person name="Kuo A."/>
            <person name="LaButti K."/>
            <person name="Pangilinan J."/>
            <person name="Lipzen A."/>
            <person name="Riley R."/>
            <person name="Andreopoulos W."/>
            <person name="He G."/>
            <person name="Johnson J."/>
            <person name="Nolan M."/>
            <person name="Tritt A."/>
            <person name="Barry K.W."/>
            <person name="Grigoriev I.V."/>
            <person name="Nagy L.G."/>
            <person name="Hibbett D."/>
            <person name="Henrissat B."/>
            <person name="Matheny P.B."/>
            <person name="Labbe J."/>
            <person name="Martin F.M."/>
        </authorList>
    </citation>
    <scope>NUCLEOTIDE SEQUENCE</scope>
    <source>
        <strain evidence="1">EC-137</strain>
    </source>
</reference>
<evidence type="ECO:0000313" key="1">
    <source>
        <dbReference type="EMBL" id="KAI0027869.1"/>
    </source>
</evidence>
<protein>
    <submittedName>
        <fullName evidence="1">Uncharacterized protein</fullName>
    </submittedName>
</protein>
<keyword evidence="2" id="KW-1185">Reference proteome</keyword>
<comment type="caution">
    <text evidence="1">The sequence shown here is derived from an EMBL/GenBank/DDBJ whole genome shotgun (WGS) entry which is preliminary data.</text>
</comment>
<proteinExistence type="predicted"/>